<evidence type="ECO:0000313" key="2">
    <source>
        <dbReference type="Proteomes" id="UP001604267"/>
    </source>
</evidence>
<evidence type="ECO:0000313" key="1">
    <source>
        <dbReference type="EMBL" id="MFG3013809.1"/>
    </source>
</evidence>
<dbReference type="RefSeq" id="WP_392819825.1">
    <property type="nucleotide sequence ID" value="NZ_JBICYV010000013.1"/>
</dbReference>
<comment type="caution">
    <text evidence="1">The sequence shown here is derived from an EMBL/GenBank/DDBJ whole genome shotgun (WGS) entry which is preliminary data.</text>
</comment>
<sequence>MRESLTTTTCTYTLKMNPRIDPQDNTTGTWSVRAHALANDGDYITKDSAAKAKVLRNS</sequence>
<dbReference type="EMBL" id="JBICYV010000013">
    <property type="protein sequence ID" value="MFG3013809.1"/>
    <property type="molecule type" value="Genomic_DNA"/>
</dbReference>
<proteinExistence type="predicted"/>
<reference evidence="1 2" key="1">
    <citation type="submission" date="2024-10" db="EMBL/GenBank/DDBJ databases">
        <title>The Natural Products Discovery Center: Release of the First 8490 Sequenced Strains for Exploring Actinobacteria Biosynthetic Diversity.</title>
        <authorList>
            <person name="Kalkreuter E."/>
            <person name="Kautsar S.A."/>
            <person name="Yang D."/>
            <person name="Bader C.D."/>
            <person name="Teijaro C.N."/>
            <person name="Fluegel L."/>
            <person name="Davis C.M."/>
            <person name="Simpson J.R."/>
            <person name="Lauterbach L."/>
            <person name="Steele A.D."/>
            <person name="Gui C."/>
            <person name="Meng S."/>
            <person name="Li G."/>
            <person name="Viehrig K."/>
            <person name="Ye F."/>
            <person name="Su P."/>
            <person name="Kiefer A.F."/>
            <person name="Nichols A."/>
            <person name="Cepeda A.J."/>
            <person name="Yan W."/>
            <person name="Fan B."/>
            <person name="Jiang Y."/>
            <person name="Adhikari A."/>
            <person name="Zheng C.-J."/>
            <person name="Schuster L."/>
            <person name="Cowan T.M."/>
            <person name="Smanski M.J."/>
            <person name="Chevrette M.G."/>
            <person name="De Carvalho L.P.S."/>
            <person name="Shen B."/>
        </authorList>
    </citation>
    <scope>NUCLEOTIDE SEQUENCE [LARGE SCALE GENOMIC DNA]</scope>
    <source>
        <strain evidence="1 2">NPDC048320</strain>
    </source>
</reference>
<protein>
    <submittedName>
        <fullName evidence="1">Uncharacterized protein</fullName>
    </submittedName>
</protein>
<gene>
    <name evidence="1" type="ORF">ACGFZB_25895</name>
</gene>
<dbReference type="Proteomes" id="UP001604267">
    <property type="component" value="Unassembled WGS sequence"/>
</dbReference>
<name>A0ABW7B9I0_9ACTN</name>
<accession>A0ABW7B9I0</accession>
<keyword evidence="2" id="KW-1185">Reference proteome</keyword>
<organism evidence="1 2">
    <name type="scientific">Streptomyces cinerochromogenes</name>
    <dbReference type="NCBI Taxonomy" id="66422"/>
    <lineage>
        <taxon>Bacteria</taxon>
        <taxon>Bacillati</taxon>
        <taxon>Actinomycetota</taxon>
        <taxon>Actinomycetes</taxon>
        <taxon>Kitasatosporales</taxon>
        <taxon>Streptomycetaceae</taxon>
        <taxon>Streptomyces</taxon>
    </lineage>
</organism>